<evidence type="ECO:0000256" key="2">
    <source>
        <dbReference type="ARBA" id="ARBA00022475"/>
    </source>
</evidence>
<sequence>MKKTYLLIVFLFLALAYSLSQVFSGNWILPQGFFVGPIEIRYYGIIMALAVGAGYYLAVQTAENNRLSKKQAEDLLFWVIIGGFVGARLYHVLSGFGYYFQNPLSSFQVWNGGLSIYGAILGGLIVILLYAKRYTLNPWHLFDWLAPSVLLGQIIGRFGNMFNYEAFGYPAGILWKMFVPPEFRPVSFWGFQFFHPWFLYEILGNVIIFVFLMVVLKSRLKGKRGALFLTYILLYNSVRFLLEFSRIDSVFVGYFRQNAIASLVLILFSAAALKFIKRNEQVS</sequence>
<gene>
    <name evidence="7 8" type="primary">lgt</name>
    <name evidence="8" type="ORF">COT92_00215</name>
</gene>
<feature type="transmembrane region" description="Helical" evidence="7">
    <location>
        <begin position="142"/>
        <end position="159"/>
    </location>
</feature>
<feature type="binding site" evidence="7">
    <location>
        <position position="157"/>
    </location>
    <ligand>
        <name>a 1,2-diacyl-sn-glycero-3-phospho-(1'-sn-glycerol)</name>
        <dbReference type="ChEBI" id="CHEBI:64716"/>
    </ligand>
</feature>
<feature type="transmembrane region" description="Helical" evidence="7">
    <location>
        <begin position="112"/>
        <end position="130"/>
    </location>
</feature>
<dbReference type="GO" id="GO:0008961">
    <property type="term" value="F:phosphatidylglycerol-prolipoprotein diacylglyceryl transferase activity"/>
    <property type="evidence" value="ECO:0007669"/>
    <property type="project" value="UniProtKB-UniRule"/>
</dbReference>
<dbReference type="Proteomes" id="UP000230922">
    <property type="component" value="Unassembled WGS sequence"/>
</dbReference>
<feature type="transmembrane region" description="Helical" evidence="7">
    <location>
        <begin position="197"/>
        <end position="216"/>
    </location>
</feature>
<comment type="function">
    <text evidence="7">Catalyzes the transfer of the diacylglyceryl group from phosphatidylglycerol to the sulfhydryl group of the N-terminal cysteine of a prolipoprotein, the first step in the formation of mature lipoproteins.</text>
</comment>
<reference evidence="9" key="1">
    <citation type="submission" date="2017-09" db="EMBL/GenBank/DDBJ databases">
        <title>Depth-based differentiation of microbial function through sediment-hosted aquifers and enrichment of novel symbionts in the deep terrestrial subsurface.</title>
        <authorList>
            <person name="Probst A.J."/>
            <person name="Ladd B."/>
            <person name="Jarett J.K."/>
            <person name="Geller-Mcgrath D.E."/>
            <person name="Sieber C.M.K."/>
            <person name="Emerson J.B."/>
            <person name="Anantharaman K."/>
            <person name="Thomas B.C."/>
            <person name="Malmstrom R."/>
            <person name="Stieglmeier M."/>
            <person name="Klingl A."/>
            <person name="Woyke T."/>
            <person name="Ryan C.M."/>
            <person name="Banfield J.F."/>
        </authorList>
    </citation>
    <scope>NUCLEOTIDE SEQUENCE [LARGE SCALE GENOMIC DNA]</scope>
</reference>
<evidence type="ECO:0000256" key="3">
    <source>
        <dbReference type="ARBA" id="ARBA00022679"/>
    </source>
</evidence>
<feature type="transmembrane region" description="Helical" evidence="7">
    <location>
        <begin position="225"/>
        <end position="242"/>
    </location>
</feature>
<proteinExistence type="inferred from homology"/>
<keyword evidence="2 7" id="KW-1003">Cell membrane</keyword>
<comment type="subcellular location">
    <subcellularLocation>
        <location evidence="7">Cell membrane</location>
        <topology evidence="7">Multi-pass membrane protein</topology>
    </subcellularLocation>
</comment>
<keyword evidence="4 7" id="KW-0812">Transmembrane</keyword>
<dbReference type="GO" id="GO:0042158">
    <property type="term" value="P:lipoprotein biosynthetic process"/>
    <property type="evidence" value="ECO:0007669"/>
    <property type="project" value="UniProtKB-UniRule"/>
</dbReference>
<dbReference type="NCBIfam" id="TIGR00544">
    <property type="entry name" value="lgt"/>
    <property type="match status" value="1"/>
</dbReference>
<evidence type="ECO:0000256" key="7">
    <source>
        <dbReference type="HAMAP-Rule" id="MF_01147"/>
    </source>
</evidence>
<protein>
    <recommendedName>
        <fullName evidence="7">Phosphatidylglycerol--prolipoprotein diacylglyceryl transferase</fullName>
        <ecNumber evidence="7">2.5.1.145</ecNumber>
    </recommendedName>
</protein>
<evidence type="ECO:0000256" key="5">
    <source>
        <dbReference type="ARBA" id="ARBA00022989"/>
    </source>
</evidence>
<evidence type="ECO:0000256" key="1">
    <source>
        <dbReference type="ARBA" id="ARBA00007150"/>
    </source>
</evidence>
<organism evidence="8 9">
    <name type="scientific">Candidatus Doudnabacteria bacterium CG10_big_fil_rev_8_21_14_0_10_42_18</name>
    <dbReference type="NCBI Taxonomy" id="1974552"/>
    <lineage>
        <taxon>Bacteria</taxon>
        <taxon>Candidatus Doudnaibacteriota</taxon>
    </lineage>
</organism>
<accession>A0A2H0VBY6</accession>
<evidence type="ECO:0000256" key="6">
    <source>
        <dbReference type="ARBA" id="ARBA00023136"/>
    </source>
</evidence>
<comment type="catalytic activity">
    <reaction evidence="7">
        <text>L-cysteinyl-[prolipoprotein] + a 1,2-diacyl-sn-glycero-3-phospho-(1'-sn-glycerol) = an S-1,2-diacyl-sn-glyceryl-L-cysteinyl-[prolipoprotein] + sn-glycerol 1-phosphate + H(+)</text>
        <dbReference type="Rhea" id="RHEA:56712"/>
        <dbReference type="Rhea" id="RHEA-COMP:14679"/>
        <dbReference type="Rhea" id="RHEA-COMP:14680"/>
        <dbReference type="ChEBI" id="CHEBI:15378"/>
        <dbReference type="ChEBI" id="CHEBI:29950"/>
        <dbReference type="ChEBI" id="CHEBI:57685"/>
        <dbReference type="ChEBI" id="CHEBI:64716"/>
        <dbReference type="ChEBI" id="CHEBI:140658"/>
        <dbReference type="EC" id="2.5.1.145"/>
    </reaction>
</comment>
<dbReference type="GO" id="GO:0005886">
    <property type="term" value="C:plasma membrane"/>
    <property type="evidence" value="ECO:0007669"/>
    <property type="project" value="UniProtKB-SubCell"/>
</dbReference>
<keyword evidence="5 7" id="KW-1133">Transmembrane helix</keyword>
<dbReference type="EC" id="2.5.1.145" evidence="7"/>
<comment type="pathway">
    <text evidence="7">Protein modification; lipoprotein biosynthesis (diacylglyceryl transfer).</text>
</comment>
<dbReference type="EMBL" id="PFAK01000003">
    <property type="protein sequence ID" value="PIR96603.1"/>
    <property type="molecule type" value="Genomic_DNA"/>
</dbReference>
<comment type="similarity">
    <text evidence="1 7">Belongs to the Lgt family.</text>
</comment>
<dbReference type="PANTHER" id="PTHR30589">
    <property type="entry name" value="PROLIPOPROTEIN DIACYLGLYCERYL TRANSFERASE"/>
    <property type="match status" value="1"/>
</dbReference>
<evidence type="ECO:0000256" key="4">
    <source>
        <dbReference type="ARBA" id="ARBA00022692"/>
    </source>
</evidence>
<dbReference type="Pfam" id="PF01790">
    <property type="entry name" value="LGT"/>
    <property type="match status" value="1"/>
</dbReference>
<feature type="transmembrane region" description="Helical" evidence="7">
    <location>
        <begin position="40"/>
        <end position="59"/>
    </location>
</feature>
<dbReference type="HAMAP" id="MF_01147">
    <property type="entry name" value="Lgt"/>
    <property type="match status" value="1"/>
</dbReference>
<feature type="transmembrane region" description="Helical" evidence="7">
    <location>
        <begin position="75"/>
        <end position="100"/>
    </location>
</feature>
<evidence type="ECO:0000313" key="9">
    <source>
        <dbReference type="Proteomes" id="UP000230922"/>
    </source>
</evidence>
<keyword evidence="6 7" id="KW-0472">Membrane</keyword>
<evidence type="ECO:0000313" key="8">
    <source>
        <dbReference type="EMBL" id="PIR96603.1"/>
    </source>
</evidence>
<dbReference type="PANTHER" id="PTHR30589:SF0">
    <property type="entry name" value="PHOSPHATIDYLGLYCEROL--PROLIPOPROTEIN DIACYLGLYCERYL TRANSFERASE"/>
    <property type="match status" value="1"/>
</dbReference>
<comment type="caution">
    <text evidence="8">The sequence shown here is derived from an EMBL/GenBank/DDBJ whole genome shotgun (WGS) entry which is preliminary data.</text>
</comment>
<keyword evidence="8" id="KW-0449">Lipoprotein</keyword>
<feature type="transmembrane region" description="Helical" evidence="7">
    <location>
        <begin position="254"/>
        <end position="276"/>
    </location>
</feature>
<dbReference type="AlphaFoldDB" id="A0A2H0VBY6"/>
<keyword evidence="3 7" id="KW-0808">Transferase</keyword>
<name>A0A2H0VBY6_9BACT</name>
<dbReference type="InterPro" id="IPR001640">
    <property type="entry name" value="Lgt"/>
</dbReference>
<dbReference type="UniPathway" id="UPA00664"/>